<keyword evidence="4" id="KW-0732">Signal</keyword>
<dbReference type="Pfam" id="PF14559">
    <property type="entry name" value="TPR_19"/>
    <property type="match status" value="5"/>
</dbReference>
<feature type="chain" id="PRO_5025455660" evidence="4">
    <location>
        <begin position="21"/>
        <end position="925"/>
    </location>
</feature>
<sequence>MKLCPALCIPAVIALALALAACSPSVSEDELLARARTALDQGDARAATIDLKTALQQDADNADARRMLGEAYLFQQNPGPAVDEFERALTAGDDPDTLTGYARALVAAAQVEKLMELHGEGRFDRVQQQPDFLAALGLAQAQGGDTWAAEESFAAAREKAPDSVYVNTAWARYLLGQKNAVDEARELLLAVVETDPEYAEAWSTLGDIYHVGGQFEDARDAYTRATELNSYRLTDRLNLVSMHIELDQHDAAEKELARLQGIMPDHPGVNLAQGRILLEAGDAAAALEEFASVFNVLPNHRGGLYLAAIANIREGNFATARTQLTTFLSKEPRHLNARLQLATVYLQLGEAEAAEDIAREIVEEHEMNYPAMGLLATALSAQGLHVESAEIYQQVAQSQPQSLEARLALGSELVQAGERERGIVELEAARDLQPDNAAVRERLIQAHLVGGDTAAARAEAEAYRELQPESPRPLLLLGRILMQDKDSEAAASYFSQALELEPGNVSANSGMAALRVLDRDLEGARKHYQAALQHHPDDVNTLVNLAKLEEQLGNHGAMTDALRKAVESDAAALEPRLALARVLLRGGRSGEAVTLLNEARERHAGEPSLWQLLTAIHAEAGDYDAAADTGRRLLRLVPEEISSLALVARVELRAGRAGPANEHLQKALEQEPDNTDLRKLETEILLARNKLDEAMAVLQALPPEVAAEPAVKVTKARIDLARGRPAAAEPLLREAMAEDPNSMTVGSLGGALWAQDKRDAAVTLLQEWLAEHPDDVAVRSQLASHYLQTGREADARAEYERVLAQAPDNVMILNNLGWLFRQQDPQRALGYIEKASRLAPDNPQIRDTHAMVRYELGAYPEALALNQRALDDMPGNPELLYHRAVILNGAGQASEAREILESLLSEPEFPQRDEARSLLAQLPES</sequence>
<evidence type="ECO:0000313" key="6">
    <source>
        <dbReference type="Proteomes" id="UP000477680"/>
    </source>
</evidence>
<proteinExistence type="predicted"/>
<dbReference type="PROSITE" id="PS50005">
    <property type="entry name" value="TPR"/>
    <property type="match status" value="3"/>
</dbReference>
<keyword evidence="6" id="KW-1185">Reference proteome</keyword>
<accession>A0A6C0TZE4</accession>
<protein>
    <submittedName>
        <fullName evidence="5">PEP-CTERM system TPR-repeat protein PrsT</fullName>
    </submittedName>
</protein>
<dbReference type="SMART" id="SM00028">
    <property type="entry name" value="TPR"/>
    <property type="match status" value="16"/>
</dbReference>
<name>A0A6C0TZE4_9GAMM</name>
<dbReference type="InterPro" id="IPR051012">
    <property type="entry name" value="CellSynth/LPSAsmb/PSIAsmb"/>
</dbReference>
<dbReference type="Proteomes" id="UP000477680">
    <property type="component" value="Chromosome"/>
</dbReference>
<dbReference type="KEGG" id="kim:G3T16_04380"/>
<evidence type="ECO:0000256" key="1">
    <source>
        <dbReference type="ARBA" id="ARBA00022737"/>
    </source>
</evidence>
<feature type="repeat" description="TPR" evidence="3">
    <location>
        <begin position="607"/>
        <end position="640"/>
    </location>
</feature>
<dbReference type="InterPro" id="IPR014266">
    <property type="entry name" value="PEP-CTERM_TPR_PrsT"/>
</dbReference>
<keyword evidence="1" id="KW-0677">Repeat</keyword>
<dbReference type="PROSITE" id="PS51257">
    <property type="entry name" value="PROKAR_LIPOPROTEIN"/>
    <property type="match status" value="1"/>
</dbReference>
<dbReference type="Pfam" id="PF13181">
    <property type="entry name" value="TPR_8"/>
    <property type="match status" value="1"/>
</dbReference>
<dbReference type="SUPFAM" id="SSF48452">
    <property type="entry name" value="TPR-like"/>
    <property type="match status" value="5"/>
</dbReference>
<dbReference type="InterPro" id="IPR011990">
    <property type="entry name" value="TPR-like_helical_dom_sf"/>
</dbReference>
<keyword evidence="2 3" id="KW-0802">TPR repeat</keyword>
<reference evidence="5 6" key="1">
    <citation type="submission" date="2020-02" db="EMBL/GenBank/DDBJ databases">
        <title>Genome sequencing for Kineobactrum sp. M2.</title>
        <authorList>
            <person name="Park S.-J."/>
        </authorList>
    </citation>
    <scope>NUCLEOTIDE SEQUENCE [LARGE SCALE GENOMIC DNA]</scope>
    <source>
        <strain evidence="5 6">M2</strain>
    </source>
</reference>
<feature type="repeat" description="TPR" evidence="3">
    <location>
        <begin position="471"/>
        <end position="504"/>
    </location>
</feature>
<evidence type="ECO:0000256" key="2">
    <source>
        <dbReference type="ARBA" id="ARBA00022803"/>
    </source>
</evidence>
<dbReference type="NCBIfam" id="TIGR02917">
    <property type="entry name" value="PEP_TPR_lipo"/>
    <property type="match status" value="1"/>
</dbReference>
<evidence type="ECO:0000256" key="4">
    <source>
        <dbReference type="SAM" id="SignalP"/>
    </source>
</evidence>
<evidence type="ECO:0000313" key="5">
    <source>
        <dbReference type="EMBL" id="QIB64739.1"/>
    </source>
</evidence>
<gene>
    <name evidence="5" type="primary">prsT</name>
    <name evidence="5" type="ORF">G3T16_04380</name>
</gene>
<dbReference type="Gene3D" id="1.25.40.10">
    <property type="entry name" value="Tetratricopeptide repeat domain"/>
    <property type="match status" value="6"/>
</dbReference>
<dbReference type="EMBL" id="CP048711">
    <property type="protein sequence ID" value="QIB64739.1"/>
    <property type="molecule type" value="Genomic_DNA"/>
</dbReference>
<dbReference type="PANTHER" id="PTHR45586:SF1">
    <property type="entry name" value="LIPOPOLYSACCHARIDE ASSEMBLY PROTEIN B"/>
    <property type="match status" value="1"/>
</dbReference>
<feature type="signal peptide" evidence="4">
    <location>
        <begin position="1"/>
        <end position="20"/>
    </location>
</feature>
<dbReference type="AlphaFoldDB" id="A0A6C0TZE4"/>
<feature type="repeat" description="TPR" evidence="3">
    <location>
        <begin position="199"/>
        <end position="232"/>
    </location>
</feature>
<dbReference type="InterPro" id="IPR019734">
    <property type="entry name" value="TPR_rpt"/>
</dbReference>
<dbReference type="PANTHER" id="PTHR45586">
    <property type="entry name" value="TPR REPEAT-CONTAINING PROTEIN PA4667"/>
    <property type="match status" value="1"/>
</dbReference>
<dbReference type="Pfam" id="PF13432">
    <property type="entry name" value="TPR_16"/>
    <property type="match status" value="3"/>
</dbReference>
<organism evidence="5 6">
    <name type="scientific">Kineobactrum salinum</name>
    <dbReference type="NCBI Taxonomy" id="2708301"/>
    <lineage>
        <taxon>Bacteria</taxon>
        <taxon>Pseudomonadati</taxon>
        <taxon>Pseudomonadota</taxon>
        <taxon>Gammaproteobacteria</taxon>
        <taxon>Cellvibrionales</taxon>
        <taxon>Halieaceae</taxon>
        <taxon>Kineobactrum</taxon>
    </lineage>
</organism>
<dbReference type="RefSeq" id="WP_163493989.1">
    <property type="nucleotide sequence ID" value="NZ_CP048711.1"/>
</dbReference>
<evidence type="ECO:0000256" key="3">
    <source>
        <dbReference type="PROSITE-ProRule" id="PRU00339"/>
    </source>
</evidence>